<protein>
    <submittedName>
        <fullName evidence="1">Uncharacterized protein</fullName>
    </submittedName>
</protein>
<reference evidence="1" key="2">
    <citation type="journal article" date="2015" name="Data Brief">
        <title>Shoot transcriptome of the giant reed, Arundo donax.</title>
        <authorList>
            <person name="Barrero R.A."/>
            <person name="Guerrero F.D."/>
            <person name="Moolhuijzen P."/>
            <person name="Goolsby J.A."/>
            <person name="Tidwell J."/>
            <person name="Bellgard S.E."/>
            <person name="Bellgard M.I."/>
        </authorList>
    </citation>
    <scope>NUCLEOTIDE SEQUENCE</scope>
    <source>
        <tissue evidence="1">Shoot tissue taken approximately 20 cm above the soil surface</tissue>
    </source>
</reference>
<dbReference type="EMBL" id="GBRH01198336">
    <property type="protein sequence ID" value="JAD99559.1"/>
    <property type="molecule type" value="Transcribed_RNA"/>
</dbReference>
<proteinExistence type="predicted"/>
<sequence>MVAVDMQRSCCCCSALLLRTLA</sequence>
<evidence type="ECO:0000313" key="1">
    <source>
        <dbReference type="EMBL" id="JAD99559.1"/>
    </source>
</evidence>
<dbReference type="AlphaFoldDB" id="A0A0A9EFP3"/>
<accession>A0A0A9EFP3</accession>
<name>A0A0A9EFP3_ARUDO</name>
<organism evidence="1">
    <name type="scientific">Arundo donax</name>
    <name type="common">Giant reed</name>
    <name type="synonym">Donax arundinaceus</name>
    <dbReference type="NCBI Taxonomy" id="35708"/>
    <lineage>
        <taxon>Eukaryota</taxon>
        <taxon>Viridiplantae</taxon>
        <taxon>Streptophyta</taxon>
        <taxon>Embryophyta</taxon>
        <taxon>Tracheophyta</taxon>
        <taxon>Spermatophyta</taxon>
        <taxon>Magnoliopsida</taxon>
        <taxon>Liliopsida</taxon>
        <taxon>Poales</taxon>
        <taxon>Poaceae</taxon>
        <taxon>PACMAD clade</taxon>
        <taxon>Arundinoideae</taxon>
        <taxon>Arundineae</taxon>
        <taxon>Arundo</taxon>
    </lineage>
</organism>
<reference evidence="1" key="1">
    <citation type="submission" date="2014-09" db="EMBL/GenBank/DDBJ databases">
        <authorList>
            <person name="Magalhaes I.L.F."/>
            <person name="Oliveira U."/>
            <person name="Santos F.R."/>
            <person name="Vidigal T.H.D.A."/>
            <person name="Brescovit A.D."/>
            <person name="Santos A.J."/>
        </authorList>
    </citation>
    <scope>NUCLEOTIDE SEQUENCE</scope>
    <source>
        <tissue evidence="1">Shoot tissue taken approximately 20 cm above the soil surface</tissue>
    </source>
</reference>